<reference evidence="1" key="1">
    <citation type="journal article" date="2020" name="Nature">
        <title>Giant virus diversity and host interactions through global metagenomics.</title>
        <authorList>
            <person name="Schulz F."/>
            <person name="Roux S."/>
            <person name="Paez-Espino D."/>
            <person name="Jungbluth S."/>
            <person name="Walsh D.A."/>
            <person name="Denef V.J."/>
            <person name="McMahon K.D."/>
            <person name="Konstantinidis K.T."/>
            <person name="Eloe-Fadrosh E.A."/>
            <person name="Kyrpides N.C."/>
            <person name="Woyke T."/>
        </authorList>
    </citation>
    <scope>NUCLEOTIDE SEQUENCE</scope>
    <source>
        <strain evidence="1">GVMAG-S-ERX555907-94</strain>
    </source>
</reference>
<name>A0A6C0L3Z4_9ZZZZ</name>
<dbReference type="EMBL" id="MN741026">
    <property type="protein sequence ID" value="QHU23178.1"/>
    <property type="molecule type" value="Genomic_DNA"/>
</dbReference>
<proteinExistence type="predicted"/>
<evidence type="ECO:0000313" key="1">
    <source>
        <dbReference type="EMBL" id="QHU23178.1"/>
    </source>
</evidence>
<accession>A0A6C0L3Z4</accession>
<organism evidence="1">
    <name type="scientific">viral metagenome</name>
    <dbReference type="NCBI Taxonomy" id="1070528"/>
    <lineage>
        <taxon>unclassified sequences</taxon>
        <taxon>metagenomes</taxon>
        <taxon>organismal metagenomes</taxon>
    </lineage>
</organism>
<protein>
    <submittedName>
        <fullName evidence="1">Uncharacterized protein</fullName>
    </submittedName>
</protein>
<sequence length="231" mass="27218">MDFVEQFKNNTNNYTAKINDSKYVETTRKVVHKETDKGVSDICELIIRENELEYLTQEGKHKEIFAKNKKITIAENVQKNENYARTFTPTIIQHGFQHPNHLSSVLYLNEYYKINCIIYNPSSNKYYRTSLKNYPKLVCIYKKDKWHLHKDSIDDSVVSNFDKEGIENVLTIDTSYIIYKPYLNALSNYKLPDLVKICSTMNISILKDTGKKKLKKELYDEINLKVYEQDT</sequence>
<dbReference type="AlphaFoldDB" id="A0A6C0L3Z4"/>